<name>A0A6J4VGF8_9CYAN</name>
<feature type="domain" description="DUF1400" evidence="4">
    <location>
        <begin position="26"/>
        <end position="152"/>
    </location>
</feature>
<evidence type="ECO:0000256" key="2">
    <source>
        <dbReference type="ARBA" id="ARBA00022963"/>
    </source>
</evidence>
<dbReference type="InterPro" id="IPR010802">
    <property type="entry name" value="DUF1400"/>
</dbReference>
<dbReference type="PANTHER" id="PTHR10272:SF13">
    <property type="entry name" value="POLY(ETHYLENE TEREPHTHALATE) HYDROLASE"/>
    <property type="match status" value="1"/>
</dbReference>
<evidence type="ECO:0000313" key="5">
    <source>
        <dbReference type="EMBL" id="CAA9577799.1"/>
    </source>
</evidence>
<keyword evidence="3" id="KW-0443">Lipid metabolism</keyword>
<sequence>MKKQWLGWLGGLGLTILPVVSAPAWGAERIYISYAAFERSIPIEALEIYAKEGRITKELAGYARYLNPQQRARLRAGLRARVNQDNITISQFLYSPSGEQLLRRLGKVIQTESRQSGFYAIRAALIQAAAEPEGITALNVLRQFPTEGIRVNLAVATDTLRQVEQLVDQTAMAVTAVRNQSQAQASGTNTNASQLRGLQYRGPFSWQKETLKLEDASRARLGVGDGGRTFLADVYLPKGPGQGLIPVIVFSHGLGSDRQTYAYLAEHLASYGFAVAVPEHPGSGAQQVTALLNGQASEVAKPSEFVDRPLDVKFLLDELGRRGATPRTSPSQIDPTYYRRLNLQQVGMIGHSFGGYTALALAGARLNFEKLEESCGTNLDRTLNVSLLLQCRALVLPKRNYNLSDSRVKAVVAIDPLTSSVFGQPGLSLVKVPAMLVAGSADTVTPALLEQIQPFTWLSSPQKYLTLIEGATHFSTTGESSVKTGALPVPPEVIGPSPSLARRYLNALSAAFFQTYITKQPGYARYLTPAYATAISQTPLRLSITQMLDPAVLEKLLSSKLPKVKVMASASRPLIRGELR</sequence>
<dbReference type="Pfam" id="PF03403">
    <property type="entry name" value="PAF-AH_p_II"/>
    <property type="match status" value="1"/>
</dbReference>
<dbReference type="AlphaFoldDB" id="A0A6J4VGF8"/>
<evidence type="ECO:0000256" key="1">
    <source>
        <dbReference type="ARBA" id="ARBA00022801"/>
    </source>
</evidence>
<dbReference type="InterPro" id="IPR029058">
    <property type="entry name" value="AB_hydrolase_fold"/>
</dbReference>
<evidence type="ECO:0000256" key="3">
    <source>
        <dbReference type="ARBA" id="ARBA00023098"/>
    </source>
</evidence>
<proteinExistence type="predicted"/>
<dbReference type="PANTHER" id="PTHR10272">
    <property type="entry name" value="PLATELET-ACTIVATING FACTOR ACETYLHYDROLASE"/>
    <property type="match status" value="1"/>
</dbReference>
<keyword evidence="2" id="KW-0442">Lipid degradation</keyword>
<dbReference type="GO" id="GO:0016042">
    <property type="term" value="P:lipid catabolic process"/>
    <property type="evidence" value="ECO:0007669"/>
    <property type="project" value="UniProtKB-KW"/>
</dbReference>
<dbReference type="EMBL" id="CADCWO010000138">
    <property type="protein sequence ID" value="CAA9577799.1"/>
    <property type="molecule type" value="Genomic_DNA"/>
</dbReference>
<dbReference type="Pfam" id="PF07176">
    <property type="entry name" value="DUF1400"/>
    <property type="match status" value="1"/>
</dbReference>
<gene>
    <name evidence="5" type="ORF">AVDCRST_MAG81-2601</name>
</gene>
<protein>
    <recommendedName>
        <fullName evidence="4">DUF1400 domain-containing protein</fullName>
    </recommendedName>
</protein>
<accession>A0A6J4VGF8</accession>
<organism evidence="5">
    <name type="scientific">uncultured Synechococcales cyanobacterium</name>
    <dbReference type="NCBI Taxonomy" id="1936017"/>
    <lineage>
        <taxon>Bacteria</taxon>
        <taxon>Bacillati</taxon>
        <taxon>Cyanobacteriota</taxon>
        <taxon>Cyanophyceae</taxon>
        <taxon>Synechococcales</taxon>
        <taxon>environmental samples</taxon>
    </lineage>
</organism>
<evidence type="ECO:0000259" key="4">
    <source>
        <dbReference type="Pfam" id="PF07176"/>
    </source>
</evidence>
<dbReference type="SUPFAM" id="SSF53474">
    <property type="entry name" value="alpha/beta-Hydrolases"/>
    <property type="match status" value="1"/>
</dbReference>
<keyword evidence="1" id="KW-0378">Hydrolase</keyword>
<dbReference type="GO" id="GO:0003847">
    <property type="term" value="F:1-alkyl-2-acetylglycerophosphocholine esterase activity"/>
    <property type="evidence" value="ECO:0007669"/>
    <property type="project" value="TreeGrafter"/>
</dbReference>
<dbReference type="Gene3D" id="3.40.50.1820">
    <property type="entry name" value="alpha/beta hydrolase"/>
    <property type="match status" value="1"/>
</dbReference>
<reference evidence="5" key="1">
    <citation type="submission" date="2020-02" db="EMBL/GenBank/DDBJ databases">
        <authorList>
            <person name="Meier V. D."/>
        </authorList>
    </citation>
    <scope>NUCLEOTIDE SEQUENCE</scope>
    <source>
        <strain evidence="5">AVDCRST_MAG81</strain>
    </source>
</reference>